<reference evidence="1" key="2">
    <citation type="journal article" date="2015" name="Data Brief">
        <title>Shoot transcriptome of the giant reed, Arundo donax.</title>
        <authorList>
            <person name="Barrero R.A."/>
            <person name="Guerrero F.D."/>
            <person name="Moolhuijzen P."/>
            <person name="Goolsby J.A."/>
            <person name="Tidwell J."/>
            <person name="Bellgard S.E."/>
            <person name="Bellgard M.I."/>
        </authorList>
    </citation>
    <scope>NUCLEOTIDE SEQUENCE</scope>
    <source>
        <tissue evidence="1">Shoot tissue taken approximately 20 cm above the soil surface</tissue>
    </source>
</reference>
<dbReference type="GO" id="GO:0016301">
    <property type="term" value="F:kinase activity"/>
    <property type="evidence" value="ECO:0007669"/>
    <property type="project" value="UniProtKB-KW"/>
</dbReference>
<name>A0A0A9FAI6_ARUDO</name>
<evidence type="ECO:0000313" key="1">
    <source>
        <dbReference type="EMBL" id="JAE09362.1"/>
    </source>
</evidence>
<accession>A0A0A9FAI6</accession>
<dbReference type="AlphaFoldDB" id="A0A0A9FAI6"/>
<sequence length="35" mass="4020">MRSSAVFPRGLCPRLVWWTRQLTSCEAYMKVSTGT</sequence>
<keyword evidence="1" id="KW-0808">Transferase</keyword>
<proteinExistence type="predicted"/>
<reference evidence="1" key="1">
    <citation type="submission" date="2014-09" db="EMBL/GenBank/DDBJ databases">
        <authorList>
            <person name="Magalhaes I.L.F."/>
            <person name="Oliveira U."/>
            <person name="Santos F.R."/>
            <person name="Vidigal T.H.D.A."/>
            <person name="Brescovit A.D."/>
            <person name="Santos A.J."/>
        </authorList>
    </citation>
    <scope>NUCLEOTIDE SEQUENCE</scope>
    <source>
        <tissue evidence="1">Shoot tissue taken approximately 20 cm above the soil surface</tissue>
    </source>
</reference>
<protein>
    <submittedName>
        <fullName evidence="1">NAD kinase 1</fullName>
    </submittedName>
</protein>
<keyword evidence="1" id="KW-0418">Kinase</keyword>
<organism evidence="1">
    <name type="scientific">Arundo donax</name>
    <name type="common">Giant reed</name>
    <name type="synonym">Donax arundinaceus</name>
    <dbReference type="NCBI Taxonomy" id="35708"/>
    <lineage>
        <taxon>Eukaryota</taxon>
        <taxon>Viridiplantae</taxon>
        <taxon>Streptophyta</taxon>
        <taxon>Embryophyta</taxon>
        <taxon>Tracheophyta</taxon>
        <taxon>Spermatophyta</taxon>
        <taxon>Magnoliopsida</taxon>
        <taxon>Liliopsida</taxon>
        <taxon>Poales</taxon>
        <taxon>Poaceae</taxon>
        <taxon>PACMAD clade</taxon>
        <taxon>Arundinoideae</taxon>
        <taxon>Arundineae</taxon>
        <taxon>Arundo</taxon>
    </lineage>
</organism>
<dbReference type="EMBL" id="GBRH01188534">
    <property type="protein sequence ID" value="JAE09362.1"/>
    <property type="molecule type" value="Transcribed_RNA"/>
</dbReference>